<reference evidence="5 6" key="1">
    <citation type="submission" date="2015-01" db="EMBL/GenBank/DDBJ databases">
        <title>The Genome Sequence of Exophiala spinifera CBS89968.</title>
        <authorList>
            <consortium name="The Broad Institute Genomics Platform"/>
            <person name="Cuomo C."/>
            <person name="de Hoog S."/>
            <person name="Gorbushina A."/>
            <person name="Stielow B."/>
            <person name="Teixiera M."/>
            <person name="Abouelleil A."/>
            <person name="Chapman S.B."/>
            <person name="Priest M."/>
            <person name="Young S.K."/>
            <person name="Wortman J."/>
            <person name="Nusbaum C."/>
            <person name="Birren B."/>
        </authorList>
    </citation>
    <scope>NUCLEOTIDE SEQUENCE [LARGE SCALE GENOMIC DNA]</scope>
    <source>
        <strain evidence="5 6">CBS 89968</strain>
    </source>
</reference>
<dbReference type="GO" id="GO:0016709">
    <property type="term" value="F:oxidoreductase activity, acting on paired donors, with incorporation or reduction of molecular oxygen, NAD(P)H as one donor, and incorporation of one atom of oxygen"/>
    <property type="evidence" value="ECO:0007669"/>
    <property type="project" value="UniProtKB-ARBA"/>
</dbReference>
<dbReference type="VEuPathDB" id="FungiDB:PV08_11664"/>
<name>A0A0D2AW48_9EURO</name>
<accession>A0A0D2AW48</accession>
<gene>
    <name evidence="5" type="ORF">PV08_11664</name>
</gene>
<sequence>MLPVAIVGGGPVGLVSSILLSMRKIPHQVFEQFPGTSIHPKACGLNQRTIEIFRHIGVEEEIKKHRAPLEIVGRTGWFTGVGPQSREIFSRDSWGGGKYENEYLQASPVQYSTLAQIRLEPILQQRALELNPAGIRYQSKVTSVREQRDHVSLEVARKDGQAEEVKAKFVIGADGGRGLAESLGIGWKGERDIVDMVTAHFKADLTSIHPDPRIFISWLINPRLQGSLGAGYLYHLGPYYPQRAAKEEWVLAAPRSRNDPVEFDNATMIDRIRCSLEIPDLDVDLLSLSQWTVNARVTESYRSRGGRVFLAGDACHRVPPWGALGMNSGVQDAFNLIWKLALAIKSNTLAAYSGLLDTYEEERKPIAVRVAQNSLKNMRSHANVMDHAVGINADTTTEQNLSALAAYFDPTHPENSAKREAVRKASGELDHEFHAPGIEIGWFYPSADINNEGVKTRHGGQIKEDGSFNSTQYCPSTIPGHHVPHAWLVKGDKVVSTRDLIQLDRFVLFTQTSGVWDRAANNDIAVHTINGEADNWSDRDGTWARLCGVEKDGAVLMRPDGIVAWRADSFSSKLLNELPSIIDRILKRA</sequence>
<dbReference type="EMBL" id="KN847500">
    <property type="protein sequence ID" value="KIW10700.1"/>
    <property type="molecule type" value="Genomic_DNA"/>
</dbReference>
<dbReference type="InterPro" id="IPR036188">
    <property type="entry name" value="FAD/NAD-bd_sf"/>
</dbReference>
<protein>
    <recommendedName>
        <fullName evidence="4">FAD-binding domain-containing protein</fullName>
    </recommendedName>
</protein>
<dbReference type="Gene3D" id="3.40.30.120">
    <property type="match status" value="1"/>
</dbReference>
<keyword evidence="1" id="KW-0285">Flavoprotein</keyword>
<organism evidence="5 6">
    <name type="scientific">Exophiala spinifera</name>
    <dbReference type="NCBI Taxonomy" id="91928"/>
    <lineage>
        <taxon>Eukaryota</taxon>
        <taxon>Fungi</taxon>
        <taxon>Dikarya</taxon>
        <taxon>Ascomycota</taxon>
        <taxon>Pezizomycotina</taxon>
        <taxon>Eurotiomycetes</taxon>
        <taxon>Chaetothyriomycetidae</taxon>
        <taxon>Chaetothyriales</taxon>
        <taxon>Herpotrichiellaceae</taxon>
        <taxon>Exophiala</taxon>
    </lineage>
</organism>
<dbReference type="STRING" id="91928.A0A0D2AW48"/>
<dbReference type="RefSeq" id="XP_016230916.1">
    <property type="nucleotide sequence ID" value="XM_016385972.1"/>
</dbReference>
<keyword evidence="2" id="KW-0274">FAD</keyword>
<evidence type="ECO:0000259" key="4">
    <source>
        <dbReference type="Pfam" id="PF01494"/>
    </source>
</evidence>
<dbReference type="AlphaFoldDB" id="A0A0D2AW48"/>
<dbReference type="Pfam" id="PF21274">
    <property type="entry name" value="Rng_hyd_C"/>
    <property type="match status" value="1"/>
</dbReference>
<evidence type="ECO:0000313" key="6">
    <source>
        <dbReference type="Proteomes" id="UP000053328"/>
    </source>
</evidence>
<keyword evidence="6" id="KW-1185">Reference proteome</keyword>
<dbReference type="PANTHER" id="PTHR43004">
    <property type="entry name" value="TRK SYSTEM POTASSIUM UPTAKE PROTEIN"/>
    <property type="match status" value="1"/>
</dbReference>
<proteinExistence type="predicted"/>
<evidence type="ECO:0000256" key="1">
    <source>
        <dbReference type="ARBA" id="ARBA00022630"/>
    </source>
</evidence>
<dbReference type="PANTHER" id="PTHR43004:SF8">
    <property type="entry name" value="FAD-BINDING DOMAIN-CONTAINING PROTEIN-RELATED"/>
    <property type="match status" value="1"/>
</dbReference>
<feature type="domain" description="FAD-binding" evidence="4">
    <location>
        <begin position="2"/>
        <end position="374"/>
    </location>
</feature>
<dbReference type="Gene3D" id="3.30.9.10">
    <property type="entry name" value="D-Amino Acid Oxidase, subunit A, domain 2"/>
    <property type="match status" value="1"/>
</dbReference>
<dbReference type="InterPro" id="IPR050641">
    <property type="entry name" value="RIFMO-like"/>
</dbReference>
<dbReference type="PRINTS" id="PR00420">
    <property type="entry name" value="RNGMNOXGNASE"/>
</dbReference>
<dbReference type="InterPro" id="IPR002938">
    <property type="entry name" value="FAD-bd"/>
</dbReference>
<evidence type="ECO:0000256" key="2">
    <source>
        <dbReference type="ARBA" id="ARBA00022827"/>
    </source>
</evidence>
<dbReference type="SUPFAM" id="SSF51905">
    <property type="entry name" value="FAD/NAD(P)-binding domain"/>
    <property type="match status" value="1"/>
</dbReference>
<dbReference type="Proteomes" id="UP000053328">
    <property type="component" value="Unassembled WGS sequence"/>
</dbReference>
<evidence type="ECO:0000256" key="3">
    <source>
        <dbReference type="ARBA" id="ARBA00023002"/>
    </source>
</evidence>
<dbReference type="OrthoDB" id="2690153at2759"/>
<dbReference type="GO" id="GO:0071949">
    <property type="term" value="F:FAD binding"/>
    <property type="evidence" value="ECO:0007669"/>
    <property type="project" value="InterPro"/>
</dbReference>
<keyword evidence="3" id="KW-0560">Oxidoreductase</keyword>
<dbReference type="Gene3D" id="3.50.50.60">
    <property type="entry name" value="FAD/NAD(P)-binding domain"/>
    <property type="match status" value="1"/>
</dbReference>
<dbReference type="GeneID" id="27338747"/>
<dbReference type="HOGENOM" id="CLU_009665_14_0_1"/>
<dbReference type="Pfam" id="PF01494">
    <property type="entry name" value="FAD_binding_3"/>
    <property type="match status" value="1"/>
</dbReference>
<evidence type="ECO:0000313" key="5">
    <source>
        <dbReference type="EMBL" id="KIW10700.1"/>
    </source>
</evidence>